<dbReference type="GeneID" id="37033678"/>
<feature type="binding site" evidence="9">
    <location>
        <position position="154"/>
    </location>
    <ligand>
        <name>substrate</name>
    </ligand>
</feature>
<feature type="binding site" evidence="10">
    <location>
        <position position="231"/>
    </location>
    <ligand>
        <name>NAD(+)</name>
        <dbReference type="ChEBI" id="CHEBI:57540"/>
    </ligand>
</feature>
<feature type="domain" description="Lactate/malate dehydrogenase N-terminal" evidence="13">
    <location>
        <begin position="3"/>
        <end position="146"/>
    </location>
</feature>
<dbReference type="Proteomes" id="UP000245783">
    <property type="component" value="Unassembled WGS sequence"/>
</dbReference>
<evidence type="ECO:0000313" key="16">
    <source>
        <dbReference type="Proteomes" id="UP000245783"/>
    </source>
</evidence>
<evidence type="ECO:0000256" key="4">
    <source>
        <dbReference type="ARBA" id="ARBA00022532"/>
    </source>
</evidence>
<dbReference type="EMBL" id="KZ819373">
    <property type="protein sequence ID" value="PWN43053.1"/>
    <property type="molecule type" value="Genomic_DNA"/>
</dbReference>
<evidence type="ECO:0000256" key="5">
    <source>
        <dbReference type="ARBA" id="ARBA00023002"/>
    </source>
</evidence>
<feature type="domain" description="Lactate/malate dehydrogenase C-terminal" evidence="14">
    <location>
        <begin position="148"/>
        <end position="324"/>
    </location>
</feature>
<dbReference type="NCBIfam" id="TIGR01772">
    <property type="entry name" value="MDH_euk_gproteo"/>
    <property type="match status" value="1"/>
</dbReference>
<comment type="catalytic activity">
    <reaction evidence="7 12">
        <text>(S)-malate + NAD(+) = oxaloacetate + NADH + H(+)</text>
        <dbReference type="Rhea" id="RHEA:21432"/>
        <dbReference type="ChEBI" id="CHEBI:15378"/>
        <dbReference type="ChEBI" id="CHEBI:15589"/>
        <dbReference type="ChEBI" id="CHEBI:16452"/>
        <dbReference type="ChEBI" id="CHEBI:57540"/>
        <dbReference type="ChEBI" id="CHEBI:57945"/>
        <dbReference type="EC" id="1.1.1.37"/>
    </reaction>
</comment>
<evidence type="ECO:0000256" key="9">
    <source>
        <dbReference type="PIRSR" id="PIRSR000102-2"/>
    </source>
</evidence>
<dbReference type="SUPFAM" id="SSF56327">
    <property type="entry name" value="LDH C-terminal domain-like"/>
    <property type="match status" value="1"/>
</dbReference>
<protein>
    <recommendedName>
        <fullName evidence="3 12">Malate dehydrogenase</fullName>
        <ecNumber evidence="3 12">1.1.1.37</ecNumber>
    </recommendedName>
</protein>
<feature type="binding site" evidence="10">
    <location>
        <position position="34"/>
    </location>
    <ligand>
        <name>NAD(+)</name>
        <dbReference type="ChEBI" id="CHEBI:57540"/>
    </ligand>
</feature>
<dbReference type="EC" id="1.1.1.37" evidence="3 12"/>
<reference evidence="15 16" key="1">
    <citation type="journal article" date="2018" name="Mol. Biol. Evol.">
        <title>Broad Genomic Sampling Reveals a Smut Pathogenic Ancestry of the Fungal Clade Ustilaginomycotina.</title>
        <authorList>
            <person name="Kijpornyongpan T."/>
            <person name="Mondo S.J."/>
            <person name="Barry K."/>
            <person name="Sandor L."/>
            <person name="Lee J."/>
            <person name="Lipzen A."/>
            <person name="Pangilinan J."/>
            <person name="LaButti K."/>
            <person name="Hainaut M."/>
            <person name="Henrissat B."/>
            <person name="Grigoriev I.V."/>
            <person name="Spatafora J.W."/>
            <person name="Aime M.C."/>
        </authorList>
    </citation>
    <scope>NUCLEOTIDE SEQUENCE [LARGE SCALE GENOMIC DNA]</scope>
    <source>
        <strain evidence="15 16">MCA 4658</strain>
    </source>
</reference>
<feature type="binding site" evidence="10">
    <location>
        <begin position="8"/>
        <end position="14"/>
    </location>
    <ligand>
        <name>NAD(+)</name>
        <dbReference type="ChEBI" id="CHEBI:57540"/>
    </ligand>
</feature>
<dbReference type="Pfam" id="PF00056">
    <property type="entry name" value="Ldh_1_N"/>
    <property type="match status" value="1"/>
</dbReference>
<dbReference type="CDD" id="cd01337">
    <property type="entry name" value="MDH_glyoxysomal_mitochondrial"/>
    <property type="match status" value="1"/>
</dbReference>
<evidence type="ECO:0000256" key="7">
    <source>
        <dbReference type="ARBA" id="ARBA00048313"/>
    </source>
</evidence>
<accession>A0A316W2P2</accession>
<feature type="active site" description="Proton acceptor" evidence="8">
    <location>
        <position position="180"/>
    </location>
</feature>
<dbReference type="Gene3D" id="3.90.110.10">
    <property type="entry name" value="Lactate dehydrogenase/glycoside hydrolase, family 4, C-terminal"/>
    <property type="match status" value="1"/>
</dbReference>
<sequence>MVKATVIGAAGGIGQPLSLLLKQSTIITDLALYDVVNAPGVAVDISHIDTPSVVQGYLPDNDGLANSLKGTDIVVIPAGVPRKPGMTRDDLFNINAGIVRDTAIAIATHAPKAFVLVISNPVNSTVPVVAEVFKKKGIYDPKRLFGVTTLDVVRASTFVSEANGEPTKSLDYSVPIVGGHSGETIVPLLSASQPAIKFDASKQAEIVKRIQFGGDEVVKAKAGGGSATLSMAYAGARFAISVLEAAFGGKSSTEYSYIDVKAIGAGEWSGVVGSLDFFSVPVKLGKSGVESVGSAPKPTAEEEKLLKVAQDQLSGNISKGVQFVSIDDVSSACRVNVHCLHELIACTSAGR</sequence>
<dbReference type="InterPro" id="IPR010097">
    <property type="entry name" value="Malate_DH_type1"/>
</dbReference>
<proteinExistence type="inferred from homology"/>
<evidence type="ECO:0000313" key="15">
    <source>
        <dbReference type="EMBL" id="PWN43053.1"/>
    </source>
</evidence>
<evidence type="ECO:0000256" key="8">
    <source>
        <dbReference type="PIRSR" id="PIRSR000102-1"/>
    </source>
</evidence>
<dbReference type="PANTHER" id="PTHR11540:SF16">
    <property type="entry name" value="MALATE DEHYDROGENASE, MITOCHONDRIAL"/>
    <property type="match status" value="1"/>
</dbReference>
<evidence type="ECO:0000256" key="11">
    <source>
        <dbReference type="RuleBase" id="RU003369"/>
    </source>
</evidence>
<dbReference type="Pfam" id="PF02866">
    <property type="entry name" value="Ldh_1_C"/>
    <property type="match status" value="1"/>
</dbReference>
<evidence type="ECO:0000256" key="2">
    <source>
        <dbReference type="ARBA" id="ARBA00011738"/>
    </source>
</evidence>
<dbReference type="STRING" id="1522189.A0A316W2P2"/>
<name>A0A316W2P2_9BASI</name>
<comment type="similarity">
    <text evidence="1">Belongs to the LDH/MDH superfamily. MDH type 1 family.</text>
</comment>
<dbReference type="RefSeq" id="XP_025370213.1">
    <property type="nucleotide sequence ID" value="XM_025511808.1"/>
</dbReference>
<keyword evidence="6 10" id="KW-0520">NAD</keyword>
<feature type="binding site" evidence="10">
    <location>
        <position position="95"/>
    </location>
    <ligand>
        <name>NAD(+)</name>
        <dbReference type="ChEBI" id="CHEBI:57540"/>
    </ligand>
</feature>
<dbReference type="InterPro" id="IPR001252">
    <property type="entry name" value="Malate_DH_AS"/>
</dbReference>
<keyword evidence="16" id="KW-1185">Reference proteome</keyword>
<dbReference type="InterPro" id="IPR015955">
    <property type="entry name" value="Lactate_DH/Glyco_Ohase_4_C"/>
</dbReference>
<comment type="subunit">
    <text evidence="2">Homodimer.</text>
</comment>
<dbReference type="OrthoDB" id="4069699at2759"/>
<dbReference type="InterPro" id="IPR036291">
    <property type="entry name" value="NAD(P)-bd_dom_sf"/>
</dbReference>
<dbReference type="GO" id="GO:0006108">
    <property type="term" value="P:malate metabolic process"/>
    <property type="evidence" value="ECO:0007669"/>
    <property type="project" value="InterPro"/>
</dbReference>
<gene>
    <name evidence="15" type="ORF">IE81DRAFT_289211</name>
</gene>
<evidence type="ECO:0000259" key="13">
    <source>
        <dbReference type="Pfam" id="PF00056"/>
    </source>
</evidence>
<feature type="binding site" evidence="9">
    <location>
        <position position="120"/>
    </location>
    <ligand>
        <name>substrate</name>
    </ligand>
</feature>
<dbReference type="GO" id="GO:0006099">
    <property type="term" value="P:tricarboxylic acid cycle"/>
    <property type="evidence" value="ECO:0007669"/>
    <property type="project" value="UniProtKB-KW"/>
</dbReference>
<dbReference type="GO" id="GO:0030060">
    <property type="term" value="F:L-malate dehydrogenase (NAD+) activity"/>
    <property type="evidence" value="ECO:0007669"/>
    <property type="project" value="UniProtKB-EC"/>
</dbReference>
<evidence type="ECO:0000256" key="3">
    <source>
        <dbReference type="ARBA" id="ARBA00012995"/>
    </source>
</evidence>
<dbReference type="Gene3D" id="3.40.50.720">
    <property type="entry name" value="NAD(P)-binding Rossmann-like Domain"/>
    <property type="match status" value="1"/>
</dbReference>
<keyword evidence="4 12" id="KW-0816">Tricarboxylic acid cycle</keyword>
<evidence type="ECO:0000256" key="10">
    <source>
        <dbReference type="PIRSR" id="PIRSR000102-3"/>
    </source>
</evidence>
<dbReference type="FunFam" id="3.90.110.10:FF:000001">
    <property type="entry name" value="Malate dehydrogenase"/>
    <property type="match status" value="1"/>
</dbReference>
<dbReference type="InParanoid" id="A0A316W2P2"/>
<dbReference type="GO" id="GO:0005829">
    <property type="term" value="C:cytosol"/>
    <property type="evidence" value="ECO:0007669"/>
    <property type="project" value="TreeGrafter"/>
</dbReference>
<keyword evidence="5 11" id="KW-0560">Oxidoreductase</keyword>
<dbReference type="InterPro" id="IPR001236">
    <property type="entry name" value="Lactate/malate_DH_N"/>
</dbReference>
<evidence type="ECO:0000259" key="14">
    <source>
        <dbReference type="Pfam" id="PF02866"/>
    </source>
</evidence>
<dbReference type="PROSITE" id="PS00068">
    <property type="entry name" value="MDH"/>
    <property type="match status" value="1"/>
</dbReference>
<dbReference type="PIRSF" id="PIRSF000102">
    <property type="entry name" value="Lac_mal_DH"/>
    <property type="match status" value="1"/>
</dbReference>
<dbReference type="AlphaFoldDB" id="A0A316W2P2"/>
<evidence type="ECO:0000256" key="1">
    <source>
        <dbReference type="ARBA" id="ARBA00008824"/>
    </source>
</evidence>
<evidence type="ECO:0000256" key="12">
    <source>
        <dbReference type="RuleBase" id="RU003405"/>
    </source>
</evidence>
<feature type="binding site" evidence="9">
    <location>
        <position position="82"/>
    </location>
    <ligand>
        <name>substrate</name>
    </ligand>
</feature>
<feature type="binding site" evidence="9">
    <location>
        <position position="88"/>
    </location>
    <ligand>
        <name>substrate</name>
    </ligand>
</feature>
<dbReference type="InterPro" id="IPR022383">
    <property type="entry name" value="Lactate/malate_DH_C"/>
</dbReference>
<dbReference type="SUPFAM" id="SSF51735">
    <property type="entry name" value="NAD(P)-binding Rossmann-fold domains"/>
    <property type="match status" value="1"/>
</dbReference>
<dbReference type="InterPro" id="IPR001557">
    <property type="entry name" value="L-lactate/malate_DH"/>
</dbReference>
<dbReference type="PANTHER" id="PTHR11540">
    <property type="entry name" value="MALATE AND LACTATE DEHYDROGENASE"/>
    <property type="match status" value="1"/>
</dbReference>
<feature type="binding site" evidence="10">
    <location>
        <begin position="118"/>
        <end position="120"/>
    </location>
    <ligand>
        <name>NAD(+)</name>
        <dbReference type="ChEBI" id="CHEBI:57540"/>
    </ligand>
</feature>
<organism evidence="15 16">
    <name type="scientific">Ceraceosorus guamensis</name>
    <dbReference type="NCBI Taxonomy" id="1522189"/>
    <lineage>
        <taxon>Eukaryota</taxon>
        <taxon>Fungi</taxon>
        <taxon>Dikarya</taxon>
        <taxon>Basidiomycota</taxon>
        <taxon>Ustilaginomycotina</taxon>
        <taxon>Exobasidiomycetes</taxon>
        <taxon>Ceraceosorales</taxon>
        <taxon>Ceraceosoraceae</taxon>
        <taxon>Ceraceosorus</taxon>
    </lineage>
</organism>
<dbReference type="FunFam" id="3.40.50.720:FF:000013">
    <property type="entry name" value="Malate dehydrogenase"/>
    <property type="match status" value="1"/>
</dbReference>
<evidence type="ECO:0000256" key="6">
    <source>
        <dbReference type="ARBA" id="ARBA00023027"/>
    </source>
</evidence>